<evidence type="ECO:0000313" key="3">
    <source>
        <dbReference type="Proteomes" id="UP000044841"/>
    </source>
</evidence>
<feature type="compositionally biased region" description="Low complexity" evidence="1">
    <location>
        <begin position="156"/>
        <end position="171"/>
    </location>
</feature>
<dbReference type="EMBL" id="CYGV01001278">
    <property type="protein sequence ID" value="CUA71991.1"/>
    <property type="molecule type" value="Genomic_DNA"/>
</dbReference>
<dbReference type="Proteomes" id="UP000044841">
    <property type="component" value="Unassembled WGS sequence"/>
</dbReference>
<gene>
    <name evidence="2" type="ORF">RSOLAG22IIIB_04850</name>
</gene>
<accession>A0A0K6G0E3</accession>
<feature type="compositionally biased region" description="Basic and acidic residues" evidence="1">
    <location>
        <begin position="131"/>
        <end position="143"/>
    </location>
</feature>
<reference evidence="2 3" key="1">
    <citation type="submission" date="2015-07" db="EMBL/GenBank/DDBJ databases">
        <authorList>
            <person name="Noorani M."/>
        </authorList>
    </citation>
    <scope>NUCLEOTIDE SEQUENCE [LARGE SCALE GENOMIC DNA]</scope>
    <source>
        <strain evidence="2">BBA 69670</strain>
    </source>
</reference>
<feature type="region of interest" description="Disordered" evidence="1">
    <location>
        <begin position="127"/>
        <end position="215"/>
    </location>
</feature>
<evidence type="ECO:0000256" key="1">
    <source>
        <dbReference type="SAM" id="MobiDB-lite"/>
    </source>
</evidence>
<protein>
    <submittedName>
        <fullName evidence="2">Uncharacterized protein</fullName>
    </submittedName>
</protein>
<feature type="compositionally biased region" description="Basic and acidic residues" evidence="1">
    <location>
        <begin position="187"/>
        <end position="196"/>
    </location>
</feature>
<organism evidence="2 3">
    <name type="scientific">Rhizoctonia solani</name>
    <dbReference type="NCBI Taxonomy" id="456999"/>
    <lineage>
        <taxon>Eukaryota</taxon>
        <taxon>Fungi</taxon>
        <taxon>Dikarya</taxon>
        <taxon>Basidiomycota</taxon>
        <taxon>Agaricomycotina</taxon>
        <taxon>Agaricomycetes</taxon>
        <taxon>Cantharellales</taxon>
        <taxon>Ceratobasidiaceae</taxon>
        <taxon>Rhizoctonia</taxon>
    </lineage>
</organism>
<sequence length="336" mass="36898">MIFSKSMLVMKIINRPRFVQDVLNQPITKIIKLKSAFAKGFEALGFSISSLPKSLDRESALAFLPQVCCHEDAVTLQGHGSVVHPDASSFRGSIVKFKSLGELRDALACNSSVAKEELESARAAVEMGAQDSKRESISHKAEPRATYMLPGAHVRSSATSKEPSESSLPEPDGVALGSRTIPLEEPAEVRPSESETCHSPPMAPPPRPDTPASIADSEEDIVPLGNAALVVFGAWRRSTERIAQRERLSKFNQIGQLFEQYRQCFPKLGPKAPIRDKRALHLIRGPCINIVLGLRLLIKEIEVYEGTLNKEQTSEAAPSQVENTQDGIENRRRKAE</sequence>
<keyword evidence="3" id="KW-1185">Reference proteome</keyword>
<feature type="region of interest" description="Disordered" evidence="1">
    <location>
        <begin position="312"/>
        <end position="336"/>
    </location>
</feature>
<proteinExistence type="predicted"/>
<feature type="compositionally biased region" description="Polar residues" evidence="1">
    <location>
        <begin position="312"/>
        <end position="327"/>
    </location>
</feature>
<name>A0A0K6G0E3_9AGAM</name>
<dbReference type="AlphaFoldDB" id="A0A0K6G0E3"/>
<evidence type="ECO:0000313" key="2">
    <source>
        <dbReference type="EMBL" id="CUA71991.1"/>
    </source>
</evidence>